<dbReference type="VEuPathDB" id="ToxoDB:EMWEY_00057930"/>
<keyword evidence="3" id="KW-1185">Reference proteome</keyword>
<evidence type="ECO:0000313" key="3">
    <source>
        <dbReference type="Proteomes" id="UP000030763"/>
    </source>
</evidence>
<reference evidence="2" key="2">
    <citation type="submission" date="2013-10" db="EMBL/GenBank/DDBJ databases">
        <authorList>
            <person name="Aslett M."/>
        </authorList>
    </citation>
    <scope>NUCLEOTIDE SEQUENCE [LARGE SCALE GENOMIC DNA]</scope>
    <source>
        <strain evidence="2">Weybridge</strain>
    </source>
</reference>
<dbReference type="GeneID" id="25339779"/>
<organism evidence="2 3">
    <name type="scientific">Eimeria maxima</name>
    <name type="common">Coccidian parasite</name>
    <dbReference type="NCBI Taxonomy" id="5804"/>
    <lineage>
        <taxon>Eukaryota</taxon>
        <taxon>Sar</taxon>
        <taxon>Alveolata</taxon>
        <taxon>Apicomplexa</taxon>
        <taxon>Conoidasida</taxon>
        <taxon>Coccidia</taxon>
        <taxon>Eucoccidiorida</taxon>
        <taxon>Eimeriorina</taxon>
        <taxon>Eimeriidae</taxon>
        <taxon>Eimeria</taxon>
    </lineage>
</organism>
<accession>U6M936</accession>
<protein>
    <submittedName>
        <fullName evidence="2">Uncharacterized protein</fullName>
    </submittedName>
</protein>
<feature type="region of interest" description="Disordered" evidence="1">
    <location>
        <begin position="1"/>
        <end position="113"/>
    </location>
</feature>
<dbReference type="AlphaFoldDB" id="U6M936"/>
<feature type="compositionally biased region" description="Low complexity" evidence="1">
    <location>
        <begin position="39"/>
        <end position="55"/>
    </location>
</feature>
<evidence type="ECO:0000256" key="1">
    <source>
        <dbReference type="SAM" id="MobiDB-lite"/>
    </source>
</evidence>
<dbReference type="RefSeq" id="XP_013336196.1">
    <property type="nucleotide sequence ID" value="XM_013480742.1"/>
</dbReference>
<feature type="compositionally biased region" description="Basic and acidic residues" evidence="1">
    <location>
        <begin position="9"/>
        <end position="27"/>
    </location>
</feature>
<proteinExistence type="predicted"/>
<gene>
    <name evidence="2" type="ORF">EMWEY_00057930</name>
</gene>
<name>U6M936_EIMMA</name>
<reference evidence="2" key="1">
    <citation type="submission" date="2013-10" db="EMBL/GenBank/DDBJ databases">
        <title>Genomic analysis of the causative agents of coccidiosis in chickens.</title>
        <authorList>
            <person name="Reid A.J."/>
            <person name="Blake D."/>
            <person name="Billington K."/>
            <person name="Browne H."/>
            <person name="Dunn M."/>
            <person name="Hung S."/>
            <person name="Kawahara F."/>
            <person name="Miranda-Saavedra D."/>
            <person name="Mourier T."/>
            <person name="Nagra H."/>
            <person name="Otto T.D."/>
            <person name="Rawlings N."/>
            <person name="Sanchez A."/>
            <person name="Sanders M."/>
            <person name="Subramaniam C."/>
            <person name="Tay Y."/>
            <person name="Dear P."/>
            <person name="Doerig C."/>
            <person name="Gruber A."/>
            <person name="Parkinson J."/>
            <person name="Shirley M."/>
            <person name="Wan K.L."/>
            <person name="Berriman M."/>
            <person name="Tomley F."/>
            <person name="Pain A."/>
        </authorList>
    </citation>
    <scope>NUCLEOTIDE SEQUENCE [LARGE SCALE GENOMIC DNA]</scope>
    <source>
        <strain evidence="2">Weybridge</strain>
    </source>
</reference>
<evidence type="ECO:0000313" key="2">
    <source>
        <dbReference type="EMBL" id="CDJ59548.1"/>
    </source>
</evidence>
<dbReference type="EMBL" id="HG720538">
    <property type="protein sequence ID" value="CDJ59548.1"/>
    <property type="molecule type" value="Genomic_DNA"/>
</dbReference>
<dbReference type="Proteomes" id="UP000030763">
    <property type="component" value="Unassembled WGS sequence"/>
</dbReference>
<sequence length="165" mass="17031">MPNSAQNEGGEHPPGLREVRLPKRKAAEAAPTSGDLPTSAATAAGGAAGAEAAAAKRGRRGGGGAPKSPGSGSNSGGQAVVQEAPVNGCSSHALSRASLHPSSLHRGPDAESKEDIIRSEIPKSVVKVRINLRRHGLCEKWSRVAWFDAFDLFVSPVLSICARIR</sequence>